<keyword evidence="3" id="KW-1185">Reference proteome</keyword>
<dbReference type="InterPro" id="IPR036322">
    <property type="entry name" value="WD40_repeat_dom_sf"/>
</dbReference>
<dbReference type="EMBL" id="JADAQX010000149">
    <property type="protein sequence ID" value="KAF8821655.1"/>
    <property type="molecule type" value="Genomic_DNA"/>
</dbReference>
<evidence type="ECO:0000313" key="2">
    <source>
        <dbReference type="EMBL" id="KAF8821655.1"/>
    </source>
</evidence>
<protein>
    <submittedName>
        <fullName evidence="2">Uncharacterized protein</fullName>
    </submittedName>
</protein>
<accession>A0ABQ7JCK2</accession>
<organism evidence="2 3">
    <name type="scientific">Cardiosporidium cionae</name>
    <dbReference type="NCBI Taxonomy" id="476202"/>
    <lineage>
        <taxon>Eukaryota</taxon>
        <taxon>Sar</taxon>
        <taxon>Alveolata</taxon>
        <taxon>Apicomplexa</taxon>
        <taxon>Aconoidasida</taxon>
        <taxon>Nephromycida</taxon>
        <taxon>Cardiosporidium</taxon>
    </lineage>
</organism>
<feature type="region of interest" description="Disordered" evidence="1">
    <location>
        <begin position="388"/>
        <end position="411"/>
    </location>
</feature>
<gene>
    <name evidence="2" type="ORF">IE077_000221</name>
</gene>
<feature type="compositionally biased region" description="Basic residues" evidence="1">
    <location>
        <begin position="236"/>
        <end position="245"/>
    </location>
</feature>
<comment type="caution">
    <text evidence="2">The sequence shown here is derived from an EMBL/GenBank/DDBJ whole genome shotgun (WGS) entry which is preliminary data.</text>
</comment>
<dbReference type="SUPFAM" id="SSF50978">
    <property type="entry name" value="WD40 repeat-like"/>
    <property type="match status" value="1"/>
</dbReference>
<evidence type="ECO:0000256" key="1">
    <source>
        <dbReference type="SAM" id="MobiDB-lite"/>
    </source>
</evidence>
<feature type="compositionally biased region" description="Polar residues" evidence="1">
    <location>
        <begin position="388"/>
        <end position="408"/>
    </location>
</feature>
<dbReference type="Proteomes" id="UP000823046">
    <property type="component" value="Unassembled WGS sequence"/>
</dbReference>
<name>A0ABQ7JCK2_9APIC</name>
<evidence type="ECO:0000313" key="3">
    <source>
        <dbReference type="Proteomes" id="UP000823046"/>
    </source>
</evidence>
<reference evidence="2 3" key="1">
    <citation type="journal article" date="2020" name="bioRxiv">
        <title>Metabolic contributions of an alphaproteobacterial endosymbiont in the apicomplexan Cardiosporidium cionae.</title>
        <authorList>
            <person name="Hunter E.S."/>
            <person name="Paight C.J."/>
            <person name="Lane C.E."/>
        </authorList>
    </citation>
    <scope>NUCLEOTIDE SEQUENCE [LARGE SCALE GENOMIC DNA]</scope>
    <source>
        <strain evidence="2">ESH_2018</strain>
    </source>
</reference>
<sequence>MQSSEGTLSNGLPALTSLSSILRPRFSFSGSVFSYLLGRSPQDNSVAHHFGQANQAGKPGPVLGTYFLEESLNRTKSLVLICPRSIERFSLNGQISQHVAIFDPITCFLGEKVSENGTQLFCGTQGGAVCVYDALNFQKLTRLLPLNTSGTCMPMSCEVPLSLTVVEGPAVYNLTPDASPMQASPDASISMGDELILPKLATESPTAASLELPDTTSASLIAEPKSHSSPEASSHIVRKKRTQTKTKGTRLDPFMKDVFDEAKTSVKRERNDEAETHGKAMEAIKVEETAKVEETIQTARTMDEEEIHEERVEEEDETLNNTEALKNDTVRSKNMEISAEINDSEADVEENKYAMPEEDARQFPMNQMEGREIETSPDVATAIDVQTSPGTKNQVSDDALSSNSSGTKMSLEKGGIAYEEAPTLKNMSDLSTSAELFASVSSLEFHPRVKPAFKAPLHAPLENSEKEEAQAGSTIPPLAVCGEIALPVGDASLPNPSLVGKNKIDCPEITQRNSGEITKLPLGLTAPLYILVLIPCQDEQSEIFYVVGGYEGGDVIVWEMPGGSLVRRFCYPFLNNLVQEDVSTSTVTPSEAFPTSNFLIDLNSTGKSRHEDFNRISEHRREKHVEALSVQHHDESLAYTRSLCQDYSEKVSSSSHRFCQEEKGSYVPPTLDETLSVSKDSSVQLPNSNKYEEMQPKEGRIPSVISLCVVSFYHQLWIGYTNGVIIVVDYRTFEILHFSKRIEDALFILHSNSYLSVWKPGMLHYMKSIQTEMLTCDKHLNSIYIMDVPPDWKQGVALLFLGCTDGCVFIRRVEIIGEGNKMRFLLLFTHMDGKYFLNFLKG</sequence>
<feature type="region of interest" description="Disordered" evidence="1">
    <location>
        <begin position="223"/>
        <end position="245"/>
    </location>
</feature>
<proteinExistence type="predicted"/>